<dbReference type="GO" id="GO:0016879">
    <property type="term" value="F:ligase activity, forming carbon-nitrogen bonds"/>
    <property type="evidence" value="ECO:0007669"/>
    <property type="project" value="TreeGrafter"/>
</dbReference>
<organism evidence="2">
    <name type="scientific">viral metagenome</name>
    <dbReference type="NCBI Taxonomy" id="1070528"/>
    <lineage>
        <taxon>unclassified sequences</taxon>
        <taxon>metagenomes</taxon>
        <taxon>organismal metagenomes</taxon>
    </lineage>
</organism>
<evidence type="ECO:0000259" key="1">
    <source>
        <dbReference type="Pfam" id="PF08443"/>
    </source>
</evidence>
<dbReference type="PANTHER" id="PTHR21621">
    <property type="entry name" value="RIBOSOMAL PROTEIN S6 MODIFICATION PROTEIN"/>
    <property type="match status" value="1"/>
</dbReference>
<name>A0A6M3XGC9_9ZZZZ</name>
<dbReference type="Gene3D" id="3.30.470.20">
    <property type="entry name" value="ATP-grasp fold, B domain"/>
    <property type="match status" value="1"/>
</dbReference>
<dbReference type="EMBL" id="MT144668">
    <property type="protein sequence ID" value="QJH96970.1"/>
    <property type="molecule type" value="Genomic_DNA"/>
</dbReference>
<dbReference type="SUPFAM" id="SSF56059">
    <property type="entry name" value="Glutathione synthetase ATP-binding domain-like"/>
    <property type="match status" value="1"/>
</dbReference>
<feature type="domain" description="ATP-grasp fold RimK-type" evidence="1">
    <location>
        <begin position="75"/>
        <end position="239"/>
    </location>
</feature>
<sequence>MIYLLGRETPLPKYQETTGVKLARVGSFQFIKSLKDITICPEDILVRWGKTEYSNREWRFKIVLNKSSVINLVKDKLECSIFLLEHGVRTPVVYTRKESIPSHKFPVLRRLRFHSRGRDILRVDDRLQLNEVDGDYFVEYIYSTEEYRVHVFNNEVIRIQKKVPTRGEYWIRNVDHGYILSDTYTHDYPLEEKIIEESIKASKALGLNFGGIDVIVSEEGVPHILEANSAPRLNKYGRQLYSFIIKDFLYKEGILDDQPRIEDYPWLRWNEGIHKINLPIRIRCIIRE</sequence>
<reference evidence="2" key="1">
    <citation type="submission" date="2020-03" db="EMBL/GenBank/DDBJ databases">
        <title>The deep terrestrial virosphere.</title>
        <authorList>
            <person name="Holmfeldt K."/>
            <person name="Nilsson E."/>
            <person name="Simone D."/>
            <person name="Lopez-Fernandez M."/>
            <person name="Wu X."/>
            <person name="de Brujin I."/>
            <person name="Lundin D."/>
            <person name="Andersson A."/>
            <person name="Bertilsson S."/>
            <person name="Dopson M."/>
        </authorList>
    </citation>
    <scope>NUCLEOTIDE SEQUENCE</scope>
    <source>
        <strain evidence="2">TM448B00884</strain>
    </source>
</reference>
<dbReference type="AlphaFoldDB" id="A0A6M3XGC9"/>
<dbReference type="InterPro" id="IPR013651">
    <property type="entry name" value="ATP-grasp_RimK-type"/>
</dbReference>
<dbReference type="GO" id="GO:0005737">
    <property type="term" value="C:cytoplasm"/>
    <property type="evidence" value="ECO:0007669"/>
    <property type="project" value="TreeGrafter"/>
</dbReference>
<gene>
    <name evidence="2" type="ORF">TM448B00884_0021</name>
</gene>
<accession>A0A6M3XGC9</accession>
<evidence type="ECO:0000313" key="2">
    <source>
        <dbReference type="EMBL" id="QJH96970.1"/>
    </source>
</evidence>
<proteinExistence type="predicted"/>
<dbReference type="Pfam" id="PF08443">
    <property type="entry name" value="RimK"/>
    <property type="match status" value="1"/>
</dbReference>
<dbReference type="PANTHER" id="PTHR21621:SF0">
    <property type="entry name" value="BETA-CITRYLGLUTAMATE SYNTHASE B-RELATED"/>
    <property type="match status" value="1"/>
</dbReference>
<protein>
    <recommendedName>
        <fullName evidence="1">ATP-grasp fold RimK-type domain-containing protein</fullName>
    </recommendedName>
</protein>